<dbReference type="EMBL" id="LR721782">
    <property type="protein sequence ID" value="VVW27838.1"/>
    <property type="molecule type" value="Genomic_DNA"/>
</dbReference>
<feature type="compositionally biased region" description="Polar residues" evidence="1">
    <location>
        <begin position="64"/>
        <end position="78"/>
    </location>
</feature>
<feature type="region of interest" description="Disordered" evidence="1">
    <location>
        <begin position="48"/>
        <end position="92"/>
    </location>
</feature>
<organism evidence="2">
    <name type="scientific">Nymphaea colorata</name>
    <name type="common">pocket water lily</name>
    <dbReference type="NCBI Taxonomy" id="210225"/>
    <lineage>
        <taxon>Eukaryota</taxon>
        <taxon>Viridiplantae</taxon>
        <taxon>Streptophyta</taxon>
        <taxon>Embryophyta</taxon>
        <taxon>Tracheophyta</taxon>
        <taxon>Spermatophyta</taxon>
        <taxon>Magnoliopsida</taxon>
        <taxon>Nymphaeales</taxon>
        <taxon>Nymphaeaceae</taxon>
        <taxon>Nymphaea</taxon>
    </lineage>
</organism>
<protein>
    <submittedName>
        <fullName evidence="2">Uncharacterized protein</fullName>
    </submittedName>
</protein>
<feature type="compositionally biased region" description="Basic and acidic residues" evidence="1">
    <location>
        <begin position="48"/>
        <end position="58"/>
    </location>
</feature>
<name>A0A5K1CG79_9MAGN</name>
<proteinExistence type="predicted"/>
<dbReference type="PANTHER" id="PTHR46871">
    <property type="entry name" value="BROMO-ADJACENT HOMOLOGY (BAH) DOMAIN-CONTAINING PROTEIN"/>
    <property type="match status" value="1"/>
</dbReference>
<evidence type="ECO:0000256" key="1">
    <source>
        <dbReference type="SAM" id="MobiDB-lite"/>
    </source>
</evidence>
<dbReference type="PANTHER" id="PTHR46871:SF1">
    <property type="entry name" value="BROMO-ADJACENT HOMOLOGY (BAH) DOMAIN-CONTAINING PROTEIN"/>
    <property type="match status" value="1"/>
</dbReference>
<gene>
    <name evidence="2" type="ORF">NYM_LOCUS16806</name>
</gene>
<dbReference type="AlphaFoldDB" id="A0A5K1CG79"/>
<sequence>MECLQCGNTWYTTRDAISTLTQETPNLAVSVGTAPWATAKFEDVEKKLVSPRESEKPSPDIFQKSKSAVLETQKSMNSRPRAGDSSGLPGKA</sequence>
<accession>A0A5K1CG79</accession>
<evidence type="ECO:0000313" key="2">
    <source>
        <dbReference type="EMBL" id="VVW27838.1"/>
    </source>
</evidence>
<reference evidence="2" key="1">
    <citation type="submission" date="2019-09" db="EMBL/GenBank/DDBJ databases">
        <authorList>
            <person name="Zhang L."/>
        </authorList>
    </citation>
    <scope>NUCLEOTIDE SEQUENCE</scope>
</reference>